<dbReference type="SUPFAM" id="SSF118116">
    <property type="entry name" value="DNA mismatch repair protein MutL"/>
    <property type="match status" value="1"/>
</dbReference>
<evidence type="ECO:0000259" key="8">
    <source>
        <dbReference type="SMART" id="SM01340"/>
    </source>
</evidence>
<feature type="region of interest" description="Disordered" evidence="6">
    <location>
        <begin position="403"/>
        <end position="441"/>
    </location>
</feature>
<dbReference type="InterPro" id="IPR014721">
    <property type="entry name" value="Ribsml_uS5_D2-typ_fold_subgr"/>
</dbReference>
<dbReference type="Proteomes" id="UP000181901">
    <property type="component" value="Unassembled WGS sequence"/>
</dbReference>
<evidence type="ECO:0000256" key="6">
    <source>
        <dbReference type="SAM" id="MobiDB-lite"/>
    </source>
</evidence>
<dbReference type="InterPro" id="IPR020667">
    <property type="entry name" value="DNA_mismatch_repair_MutL"/>
</dbReference>
<evidence type="ECO:0000256" key="3">
    <source>
        <dbReference type="ARBA" id="ARBA00022763"/>
    </source>
</evidence>
<dbReference type="PANTHER" id="PTHR10073:SF12">
    <property type="entry name" value="DNA MISMATCH REPAIR PROTEIN MLH1"/>
    <property type="match status" value="1"/>
</dbReference>
<feature type="compositionally biased region" description="Low complexity" evidence="6">
    <location>
        <begin position="363"/>
        <end position="380"/>
    </location>
</feature>
<dbReference type="Gene3D" id="3.30.565.10">
    <property type="entry name" value="Histidine kinase-like ATPase, C-terminal domain"/>
    <property type="match status" value="1"/>
</dbReference>
<proteinExistence type="inferred from homology"/>
<dbReference type="CDD" id="cd16926">
    <property type="entry name" value="HATPase_MutL-MLH-PMS-like"/>
    <property type="match status" value="1"/>
</dbReference>
<dbReference type="GO" id="GO:0016887">
    <property type="term" value="F:ATP hydrolysis activity"/>
    <property type="evidence" value="ECO:0007669"/>
    <property type="project" value="InterPro"/>
</dbReference>
<gene>
    <name evidence="5 9" type="primary">mutL</name>
    <name evidence="9" type="ORF">BerOc1_01333</name>
</gene>
<organism evidence="9 10">
    <name type="scientific">Pseudodesulfovibrio hydrargyri</name>
    <dbReference type="NCBI Taxonomy" id="2125990"/>
    <lineage>
        <taxon>Bacteria</taxon>
        <taxon>Pseudomonadati</taxon>
        <taxon>Thermodesulfobacteriota</taxon>
        <taxon>Desulfovibrionia</taxon>
        <taxon>Desulfovibrionales</taxon>
        <taxon>Desulfovibrionaceae</taxon>
    </lineage>
</organism>
<keyword evidence="4 5" id="KW-0234">DNA repair</keyword>
<comment type="caution">
    <text evidence="9">The sequence shown here is derived from an EMBL/GenBank/DDBJ whole genome shotgun (WGS) entry which is preliminary data.</text>
</comment>
<comment type="function">
    <text evidence="5">This protein is involved in the repair of mismatches in DNA. It is required for dam-dependent methyl-directed DNA mismatch repair. May act as a 'molecular matchmaker', a protein that promotes the formation of a stable complex between two or more DNA-binding proteins in an ATP-dependent manner without itself being part of a final effector complex.</text>
</comment>
<keyword evidence="3 5" id="KW-0227">DNA damage</keyword>
<dbReference type="GO" id="GO:0005524">
    <property type="term" value="F:ATP binding"/>
    <property type="evidence" value="ECO:0007669"/>
    <property type="project" value="InterPro"/>
</dbReference>
<evidence type="ECO:0000256" key="2">
    <source>
        <dbReference type="ARBA" id="ARBA00021975"/>
    </source>
</evidence>
<keyword evidence="10" id="KW-1185">Reference proteome</keyword>
<dbReference type="RefSeq" id="WP_071544926.1">
    <property type="nucleotide sequence ID" value="NZ_LKAQ01000004.1"/>
</dbReference>
<dbReference type="Pfam" id="PF01119">
    <property type="entry name" value="DNA_mis_repair"/>
    <property type="match status" value="1"/>
</dbReference>
<comment type="similarity">
    <text evidence="1 5">Belongs to the DNA mismatch repair MutL/HexB family.</text>
</comment>
<reference evidence="9 10" key="1">
    <citation type="submission" date="2015-09" db="EMBL/GenBank/DDBJ databases">
        <title>Genome of Desulfovibrio dechloracetivorans BerOc1, a mercury methylating strain isolated from highly hydrocarbons and metals contaminated coastal sediments.</title>
        <authorList>
            <person name="Goni Urriza M."/>
            <person name="Gassie C."/>
            <person name="Bouchez O."/>
            <person name="Klopp C."/>
            <person name="Ranchou-Peyruse A."/>
            <person name="Remy G."/>
        </authorList>
    </citation>
    <scope>NUCLEOTIDE SEQUENCE [LARGE SCALE GENOMIC DNA]</scope>
    <source>
        <strain evidence="9 10">BerOc1</strain>
    </source>
</reference>
<dbReference type="PANTHER" id="PTHR10073">
    <property type="entry name" value="DNA MISMATCH REPAIR PROTEIN MLH, PMS, MUTL"/>
    <property type="match status" value="1"/>
</dbReference>
<evidence type="ECO:0000259" key="7">
    <source>
        <dbReference type="SMART" id="SM00853"/>
    </source>
</evidence>
<dbReference type="InterPro" id="IPR038973">
    <property type="entry name" value="MutL/Mlh/Pms-like"/>
</dbReference>
<dbReference type="EMBL" id="LKAQ01000004">
    <property type="protein sequence ID" value="OIQ49408.1"/>
    <property type="molecule type" value="Genomic_DNA"/>
</dbReference>
<dbReference type="AlphaFoldDB" id="A0A1J5N3K4"/>
<dbReference type="GO" id="GO:0030983">
    <property type="term" value="F:mismatched DNA binding"/>
    <property type="evidence" value="ECO:0007669"/>
    <property type="project" value="InterPro"/>
</dbReference>
<dbReference type="InterPro" id="IPR002099">
    <property type="entry name" value="MutL/Mlh/PMS"/>
</dbReference>
<dbReference type="Pfam" id="PF08676">
    <property type="entry name" value="MutL_C"/>
    <property type="match status" value="1"/>
</dbReference>
<dbReference type="Gene3D" id="3.30.1370.100">
    <property type="entry name" value="MutL, C-terminal domain, regulatory subdomain"/>
    <property type="match status" value="1"/>
</dbReference>
<dbReference type="Gene3D" id="3.30.230.10">
    <property type="match status" value="1"/>
</dbReference>
<dbReference type="InterPro" id="IPR042120">
    <property type="entry name" value="MutL_C_dimsub"/>
</dbReference>
<sequence>MSALPEIRVLPPGLKNQIAAGEVVERPASVVKELVENGLDAGATRIDVTVEQGGRALLVVQDNGAGIPTDQLELAVTRHATSKIRDFRDLSDIGSFGFRGEALPSIASVSRFTMTSRARGADEASQIEVRAGEVASKGPAALASGTRVEVRDLFAATPARLKFLKTESTENRRCQDVLMRVALAHLETGFSLTVGGRELFRLPPGQTLADRLAAFWPPAVCQGLKPFDCARDGYRAHGAAGSPSTAQGRGDRILLYVNGRPVQDKLMLSAVRQAYKGMLLSREYPQMVLFLDVPRDEVDVNVHPAKLEVRFIDERRVFSAIRSGVLQALSDPDGIIGSSCAAPEPGRFPAPSGFPGSPAYRESPSSGSAGSAGSSRSAHRPAAFQDAKFSTYRAFTEDQTRALDLPVTPSAAEAGSGLSGGPAGPEPSMAREPGPDALRPATLSGSGYTYLGQIADTYLVLRRGADLELVDQHAAHERVLLAAMREQRKKGDSQPLALALELPLHPSEAEVLADLREDLRAMGFVIEMDGPAKALVRGIPPTLETGEAREYLKDALAEKARGLDDLWTMMACKTAIKANQPLAVDEALALLETWLKTPEREFCPHGRPVVLRWTPNDLEKLFKRK</sequence>
<evidence type="ECO:0000256" key="4">
    <source>
        <dbReference type="ARBA" id="ARBA00023204"/>
    </source>
</evidence>
<dbReference type="CDD" id="cd00782">
    <property type="entry name" value="MutL_Trans"/>
    <property type="match status" value="1"/>
</dbReference>
<dbReference type="InterPro" id="IPR036890">
    <property type="entry name" value="HATPase_C_sf"/>
</dbReference>
<dbReference type="NCBIfam" id="TIGR00585">
    <property type="entry name" value="mutl"/>
    <property type="match status" value="1"/>
</dbReference>
<name>A0A1J5N3K4_9BACT</name>
<dbReference type="InterPro" id="IPR037198">
    <property type="entry name" value="MutL_C_sf"/>
</dbReference>
<dbReference type="InterPro" id="IPR014762">
    <property type="entry name" value="DNA_mismatch_repair_CS"/>
</dbReference>
<feature type="domain" description="DNA mismatch repair protein S5" evidence="8">
    <location>
        <begin position="212"/>
        <end position="330"/>
    </location>
</feature>
<dbReference type="InterPro" id="IPR042121">
    <property type="entry name" value="MutL_C_regsub"/>
</dbReference>
<dbReference type="Pfam" id="PF13589">
    <property type="entry name" value="HATPase_c_3"/>
    <property type="match status" value="1"/>
</dbReference>
<evidence type="ECO:0000256" key="1">
    <source>
        <dbReference type="ARBA" id="ARBA00006082"/>
    </source>
</evidence>
<dbReference type="SMART" id="SM01340">
    <property type="entry name" value="DNA_mis_repair"/>
    <property type="match status" value="1"/>
</dbReference>
<evidence type="ECO:0000256" key="5">
    <source>
        <dbReference type="HAMAP-Rule" id="MF_00149"/>
    </source>
</evidence>
<dbReference type="OrthoDB" id="9763467at2"/>
<feature type="region of interest" description="Disordered" evidence="6">
    <location>
        <begin position="337"/>
        <end position="380"/>
    </location>
</feature>
<dbReference type="Gene3D" id="3.30.1540.20">
    <property type="entry name" value="MutL, C-terminal domain, dimerisation subdomain"/>
    <property type="match status" value="1"/>
</dbReference>
<dbReference type="SUPFAM" id="SSF54211">
    <property type="entry name" value="Ribosomal protein S5 domain 2-like"/>
    <property type="match status" value="1"/>
</dbReference>
<feature type="domain" description="MutL C-terminal dimerisation" evidence="7">
    <location>
        <begin position="450"/>
        <end position="582"/>
    </location>
</feature>
<dbReference type="SUPFAM" id="SSF55874">
    <property type="entry name" value="ATPase domain of HSP90 chaperone/DNA topoisomerase II/histidine kinase"/>
    <property type="match status" value="1"/>
</dbReference>
<evidence type="ECO:0000313" key="9">
    <source>
        <dbReference type="EMBL" id="OIQ49408.1"/>
    </source>
</evidence>
<dbReference type="HAMAP" id="MF_00149">
    <property type="entry name" value="DNA_mis_repair"/>
    <property type="match status" value="1"/>
</dbReference>
<accession>A0A1J5N3K4</accession>
<dbReference type="SMART" id="SM00853">
    <property type="entry name" value="MutL_C"/>
    <property type="match status" value="1"/>
</dbReference>
<dbReference type="FunFam" id="3.30.565.10:FF:000003">
    <property type="entry name" value="DNA mismatch repair endonuclease MutL"/>
    <property type="match status" value="1"/>
</dbReference>
<dbReference type="GO" id="GO:0032300">
    <property type="term" value="C:mismatch repair complex"/>
    <property type="evidence" value="ECO:0007669"/>
    <property type="project" value="InterPro"/>
</dbReference>
<evidence type="ECO:0000313" key="10">
    <source>
        <dbReference type="Proteomes" id="UP000181901"/>
    </source>
</evidence>
<dbReference type="PROSITE" id="PS00058">
    <property type="entry name" value="DNA_MISMATCH_REPAIR_1"/>
    <property type="match status" value="1"/>
</dbReference>
<protein>
    <recommendedName>
        <fullName evidence="2 5">DNA mismatch repair protein MutL</fullName>
    </recommendedName>
</protein>
<dbReference type="InterPro" id="IPR020568">
    <property type="entry name" value="Ribosomal_Su5_D2-typ_SF"/>
</dbReference>
<dbReference type="GO" id="GO:0140664">
    <property type="term" value="F:ATP-dependent DNA damage sensor activity"/>
    <property type="evidence" value="ECO:0007669"/>
    <property type="project" value="InterPro"/>
</dbReference>
<dbReference type="InterPro" id="IPR014790">
    <property type="entry name" value="MutL_C"/>
</dbReference>
<dbReference type="GO" id="GO:0006298">
    <property type="term" value="P:mismatch repair"/>
    <property type="evidence" value="ECO:0007669"/>
    <property type="project" value="UniProtKB-UniRule"/>
</dbReference>
<dbReference type="InterPro" id="IPR013507">
    <property type="entry name" value="DNA_mismatch_S5_2-like"/>
</dbReference>